<organism evidence="4 5">
    <name type="scientific">Candida dubliniensis (strain CD36 / ATCC MYA-646 / CBS 7987 / NCPF 3949 / NRRL Y-17841)</name>
    <name type="common">Yeast</name>
    <dbReference type="NCBI Taxonomy" id="573826"/>
    <lineage>
        <taxon>Eukaryota</taxon>
        <taxon>Fungi</taxon>
        <taxon>Dikarya</taxon>
        <taxon>Ascomycota</taxon>
        <taxon>Saccharomycotina</taxon>
        <taxon>Pichiomycetes</taxon>
        <taxon>Debaryomycetaceae</taxon>
        <taxon>Candida/Lodderomyces clade</taxon>
        <taxon>Candida</taxon>
    </lineage>
</organism>
<dbReference type="RefSeq" id="XP_002418824.1">
    <property type="nucleotide sequence ID" value="XM_002418779.1"/>
</dbReference>
<feature type="compositionally biased region" description="Acidic residues" evidence="2">
    <location>
        <begin position="41"/>
        <end position="70"/>
    </location>
</feature>
<proteinExistence type="inferred from homology"/>
<evidence type="ECO:0000313" key="5">
    <source>
        <dbReference type="Proteomes" id="UP000002605"/>
    </source>
</evidence>
<dbReference type="CGD" id="CAL0000160628">
    <property type="gene designation" value="Cd36_23500"/>
</dbReference>
<dbReference type="GO" id="GO:0030687">
    <property type="term" value="C:preribosome, large subunit precursor"/>
    <property type="evidence" value="ECO:0007669"/>
    <property type="project" value="TreeGrafter"/>
</dbReference>
<dbReference type="OrthoDB" id="20949at2759"/>
<dbReference type="eggNOG" id="KOG2974">
    <property type="taxonomic scope" value="Eukaryota"/>
</dbReference>
<evidence type="ECO:0000313" key="3">
    <source>
        <dbReference type="CGD" id="CAL0000160628"/>
    </source>
</evidence>
<gene>
    <name evidence="3" type="ordered locus">Cd36_23500</name>
    <name evidence="4" type="ORF">CD36_23500</name>
</gene>
<dbReference type="PANTHER" id="PTHR13245:SF14">
    <property type="entry name" value="RRP15-LIKE PROTEIN"/>
    <property type="match status" value="1"/>
</dbReference>
<comment type="similarity">
    <text evidence="1">Belongs to the RRP15 family.</text>
</comment>
<accession>B9WCK7</accession>
<dbReference type="GO" id="GO:0000460">
    <property type="term" value="P:maturation of 5.8S rRNA"/>
    <property type="evidence" value="ECO:0007669"/>
    <property type="project" value="TreeGrafter"/>
</dbReference>
<dbReference type="KEGG" id="cdu:CD36_23500"/>
<keyword evidence="5" id="KW-1185">Reference proteome</keyword>
<feature type="compositionally biased region" description="Acidic residues" evidence="2">
    <location>
        <begin position="78"/>
        <end position="90"/>
    </location>
</feature>
<protein>
    <submittedName>
        <fullName evidence="4">Nucleolar protein, putative</fullName>
    </submittedName>
</protein>
<dbReference type="HOGENOM" id="CLU_058264_0_1_1"/>
<evidence type="ECO:0000256" key="2">
    <source>
        <dbReference type="SAM" id="MobiDB-lite"/>
    </source>
</evidence>
<dbReference type="GeneID" id="8046517"/>
<name>B9WCK7_CANDC</name>
<evidence type="ECO:0000313" key="4">
    <source>
        <dbReference type="EMBL" id="CAX44130.1"/>
    </source>
</evidence>
<dbReference type="AlphaFoldDB" id="B9WCK7"/>
<sequence>MASASKNKKSNSNPNTQRKKTVKVVIESEEQEQSNSSSQEAESEDSSASELEEVDNDDLDQEIGSDDEVNIADVSSSEGEDESDDENEEDNFPKLKKRKTKSTEDGSESFADALNSIVNSKLKAYDRKDPILARNKVTLKKLESDKLEMKAKRALLQEKKVLHDNARIKNLLPSGSEPEKVREVIEKEKALKKVAQRGVVKLFNAVLSTQIKTNQEVSKEKLGQTKKEEIMNEVSKNKFLDLIAAAGNE</sequence>
<dbReference type="EMBL" id="FM992689">
    <property type="protein sequence ID" value="CAX44130.1"/>
    <property type="molecule type" value="Genomic_DNA"/>
</dbReference>
<dbReference type="InterPro" id="IPR012459">
    <property type="entry name" value="Rrp15"/>
</dbReference>
<reference evidence="4 5" key="1">
    <citation type="journal article" date="2009" name="Genome Res.">
        <title>Comparative genomics of the fungal pathogens Candida dubliniensis and Candida albicans.</title>
        <authorList>
            <person name="Jackson A.P."/>
            <person name="Gamble J.A."/>
            <person name="Yeomans T."/>
            <person name="Moran G.P."/>
            <person name="Saunders D."/>
            <person name="Harris D."/>
            <person name="Aslett M."/>
            <person name="Barrell J.F."/>
            <person name="Butler G."/>
            <person name="Citiulo F."/>
            <person name="Coleman D.C."/>
            <person name="de Groot P.W.J."/>
            <person name="Goodwin T.J."/>
            <person name="Quail M.A."/>
            <person name="McQuillan J."/>
            <person name="Munro C.A."/>
            <person name="Pain A."/>
            <person name="Poulter R.T."/>
            <person name="Rajandream M.A."/>
            <person name="Renauld H."/>
            <person name="Spiering M.J."/>
            <person name="Tivey A."/>
            <person name="Gow N.A.R."/>
            <person name="Barrell B."/>
            <person name="Sullivan D.J."/>
            <person name="Berriman M."/>
        </authorList>
    </citation>
    <scope>NUCLEOTIDE SEQUENCE [LARGE SCALE GENOMIC DNA]</scope>
    <source>
        <strain evidence="5">CD36 / ATCC MYA-646 / CBS 7987 / NCPF 3949 / NRRL Y-17841</strain>
    </source>
</reference>
<dbReference type="PANTHER" id="PTHR13245">
    <property type="entry name" value="RRP15-LIKE PROTEIN"/>
    <property type="match status" value="1"/>
</dbReference>
<dbReference type="Pfam" id="PF07890">
    <property type="entry name" value="Rrp15p"/>
    <property type="match status" value="1"/>
</dbReference>
<dbReference type="GO" id="GO:0000470">
    <property type="term" value="P:maturation of LSU-rRNA"/>
    <property type="evidence" value="ECO:0007669"/>
    <property type="project" value="TreeGrafter"/>
</dbReference>
<evidence type="ECO:0000256" key="1">
    <source>
        <dbReference type="ARBA" id="ARBA00007462"/>
    </source>
</evidence>
<dbReference type="Proteomes" id="UP000002605">
    <property type="component" value="Chromosome 2"/>
</dbReference>
<dbReference type="VEuPathDB" id="FungiDB:CD36_23500"/>
<feature type="region of interest" description="Disordered" evidence="2">
    <location>
        <begin position="1"/>
        <end position="111"/>
    </location>
</feature>